<accession>A0ABX8DCG5</accession>
<dbReference type="Proteomes" id="UP000676428">
    <property type="component" value="Chromosome"/>
</dbReference>
<keyword evidence="1" id="KW-0676">Redox-active center</keyword>
<dbReference type="InterPro" id="IPR036249">
    <property type="entry name" value="Thioredoxin-like_sf"/>
</dbReference>
<dbReference type="PROSITE" id="PS51354">
    <property type="entry name" value="GLUTAREDOXIN_2"/>
    <property type="match status" value="1"/>
</dbReference>
<dbReference type="SUPFAM" id="SSF52833">
    <property type="entry name" value="Thioredoxin-like"/>
    <property type="match status" value="1"/>
</dbReference>
<reference evidence="3 4" key="1">
    <citation type="journal article" date="2012" name="Int. J. Syst. Evol. Microbiol.">
        <title>Shewanella dokdonensis sp. nov., isolated from seawater.</title>
        <authorList>
            <person name="Sung H.R."/>
            <person name="Yoon J.H."/>
            <person name="Ghim S.Y."/>
        </authorList>
    </citation>
    <scope>NUCLEOTIDE SEQUENCE [LARGE SCALE GENOMIC DNA]</scope>
    <source>
        <strain evidence="3 4">DSM 23626</strain>
    </source>
</reference>
<dbReference type="InterPro" id="IPR017937">
    <property type="entry name" value="Thioredoxin_CS"/>
</dbReference>
<dbReference type="PANTHER" id="PTHR34386:SF1">
    <property type="entry name" value="GLUTAREDOXIN-LIKE PROTEIN NRDH"/>
    <property type="match status" value="1"/>
</dbReference>
<dbReference type="CDD" id="cd02976">
    <property type="entry name" value="NrdH"/>
    <property type="match status" value="1"/>
</dbReference>
<evidence type="ECO:0000313" key="4">
    <source>
        <dbReference type="Proteomes" id="UP000676428"/>
    </source>
</evidence>
<sequence length="133" mass="15470">MNTKLIKEFLLYFLILIAAIFSGYGVKQAYAWYNTPSKVFEKNTDAHFLGTDKKIVIYTTQWCPYCKQLRAYLNREKIAYEDRDIEIHDEKIDRLYASINKEAIPVIVLKGKVLIGFDEKLLGSELNELSPQN</sequence>
<organism evidence="3 4">
    <name type="scientific">Shewanella dokdonensis</name>
    <dbReference type="NCBI Taxonomy" id="712036"/>
    <lineage>
        <taxon>Bacteria</taxon>
        <taxon>Pseudomonadati</taxon>
        <taxon>Pseudomonadota</taxon>
        <taxon>Gammaproteobacteria</taxon>
        <taxon>Alteromonadales</taxon>
        <taxon>Shewanellaceae</taxon>
        <taxon>Shewanella</taxon>
    </lineage>
</organism>
<evidence type="ECO:0000313" key="3">
    <source>
        <dbReference type="EMBL" id="QVK22455.1"/>
    </source>
</evidence>
<evidence type="ECO:0000259" key="2">
    <source>
        <dbReference type="Pfam" id="PF00462"/>
    </source>
</evidence>
<dbReference type="EMBL" id="CP074572">
    <property type="protein sequence ID" value="QVK22455.1"/>
    <property type="molecule type" value="Genomic_DNA"/>
</dbReference>
<dbReference type="PROSITE" id="PS00194">
    <property type="entry name" value="THIOREDOXIN_1"/>
    <property type="match status" value="1"/>
</dbReference>
<dbReference type="InterPro" id="IPR002109">
    <property type="entry name" value="Glutaredoxin"/>
</dbReference>
<keyword evidence="4" id="KW-1185">Reference proteome</keyword>
<dbReference type="PANTHER" id="PTHR34386">
    <property type="entry name" value="GLUTAREDOXIN"/>
    <property type="match status" value="1"/>
</dbReference>
<dbReference type="InterPro" id="IPR051548">
    <property type="entry name" value="Grx-like_ET"/>
</dbReference>
<dbReference type="Gene3D" id="3.40.30.10">
    <property type="entry name" value="Glutaredoxin"/>
    <property type="match status" value="1"/>
</dbReference>
<proteinExistence type="predicted"/>
<evidence type="ECO:0000256" key="1">
    <source>
        <dbReference type="ARBA" id="ARBA00023284"/>
    </source>
</evidence>
<name>A0ABX8DCG5_9GAMM</name>
<gene>
    <name evidence="3" type="ORF">KHX94_13960</name>
</gene>
<dbReference type="Pfam" id="PF00462">
    <property type="entry name" value="Glutaredoxin"/>
    <property type="match status" value="1"/>
</dbReference>
<feature type="domain" description="Glutaredoxin" evidence="2">
    <location>
        <begin position="55"/>
        <end position="113"/>
    </location>
</feature>
<dbReference type="RefSeq" id="WP_213681109.1">
    <property type="nucleotide sequence ID" value="NZ_CP074572.1"/>
</dbReference>
<protein>
    <submittedName>
        <fullName evidence="3">Glutaredoxin family protein</fullName>
    </submittedName>
</protein>